<dbReference type="GO" id="GO:0004252">
    <property type="term" value="F:serine-type endopeptidase activity"/>
    <property type="evidence" value="ECO:0007669"/>
    <property type="project" value="InterPro"/>
</dbReference>
<organism evidence="2 3">
    <name type="scientific">Luteitalea pratensis</name>
    <dbReference type="NCBI Taxonomy" id="1855912"/>
    <lineage>
        <taxon>Bacteria</taxon>
        <taxon>Pseudomonadati</taxon>
        <taxon>Acidobacteriota</taxon>
        <taxon>Vicinamibacteria</taxon>
        <taxon>Vicinamibacterales</taxon>
        <taxon>Vicinamibacteraceae</taxon>
        <taxon>Luteitalea</taxon>
    </lineage>
</organism>
<dbReference type="InterPro" id="IPR018114">
    <property type="entry name" value="TRYPSIN_HIS"/>
</dbReference>
<reference evidence="3" key="2">
    <citation type="submission" date="2016-04" db="EMBL/GenBank/DDBJ databases">
        <title>First Complete Genome Sequence of a Subdivision 6 Acidobacterium.</title>
        <authorList>
            <person name="Huang S."/>
            <person name="Vieira S."/>
            <person name="Bunk B."/>
            <person name="Riedel T."/>
            <person name="Sproeer C."/>
            <person name="Overmann J."/>
        </authorList>
    </citation>
    <scope>NUCLEOTIDE SEQUENCE [LARGE SCALE GENOMIC DNA]</scope>
    <source>
        <strain evidence="3">DSM 100886 HEG_-6_39</strain>
    </source>
</reference>
<dbReference type="RefSeq" id="WP_110173496.1">
    <property type="nucleotide sequence ID" value="NZ_CP015136.1"/>
</dbReference>
<dbReference type="STRING" id="1855912.LuPra_05274"/>
<reference evidence="2 3" key="1">
    <citation type="journal article" date="2016" name="Genome Announc.">
        <title>First Complete Genome Sequence of a Subdivision 6 Acidobacterium Strain.</title>
        <authorList>
            <person name="Huang S."/>
            <person name="Vieira S."/>
            <person name="Bunk B."/>
            <person name="Riedel T."/>
            <person name="Sproer C."/>
            <person name="Overmann J."/>
        </authorList>
    </citation>
    <scope>NUCLEOTIDE SEQUENCE [LARGE SCALE GENOMIC DNA]</scope>
    <source>
        <strain evidence="3">DSM 100886 HEG_-6_39</strain>
    </source>
</reference>
<dbReference type="PROSITE" id="PS00134">
    <property type="entry name" value="TRYPSIN_HIS"/>
    <property type="match status" value="1"/>
</dbReference>
<dbReference type="InterPro" id="IPR001314">
    <property type="entry name" value="Peptidase_S1A"/>
</dbReference>
<dbReference type="Pfam" id="PF00089">
    <property type="entry name" value="Trypsin"/>
    <property type="match status" value="1"/>
</dbReference>
<dbReference type="PANTHER" id="PTHR24260:SF136">
    <property type="entry name" value="GH08193P-RELATED"/>
    <property type="match status" value="1"/>
</dbReference>
<dbReference type="KEGG" id="abac:LuPra_05274"/>
<accession>A0A143PTT6</accession>
<dbReference type="PANTHER" id="PTHR24260">
    <property type="match status" value="1"/>
</dbReference>
<dbReference type="Gene3D" id="2.40.10.10">
    <property type="entry name" value="Trypsin-like serine proteases"/>
    <property type="match status" value="1"/>
</dbReference>
<dbReference type="InterPro" id="IPR001254">
    <property type="entry name" value="Trypsin_dom"/>
</dbReference>
<dbReference type="InterPro" id="IPR043504">
    <property type="entry name" value="Peptidase_S1_PA_chymotrypsin"/>
</dbReference>
<evidence type="ECO:0000259" key="1">
    <source>
        <dbReference type="PROSITE" id="PS50240"/>
    </source>
</evidence>
<dbReference type="InterPro" id="IPR051333">
    <property type="entry name" value="CLIP_Serine_Protease"/>
</dbReference>
<dbReference type="OrthoDB" id="157324at2"/>
<dbReference type="AlphaFoldDB" id="A0A143PTT6"/>
<dbReference type="PRINTS" id="PR00722">
    <property type="entry name" value="CHYMOTRYPSIN"/>
</dbReference>
<proteinExistence type="predicted"/>
<keyword evidence="3" id="KW-1185">Reference proteome</keyword>
<dbReference type="GO" id="GO:0006508">
    <property type="term" value="P:proteolysis"/>
    <property type="evidence" value="ECO:0007669"/>
    <property type="project" value="InterPro"/>
</dbReference>
<dbReference type="PROSITE" id="PS50240">
    <property type="entry name" value="TRYPSIN_DOM"/>
    <property type="match status" value="1"/>
</dbReference>
<feature type="domain" description="Peptidase S1" evidence="1">
    <location>
        <begin position="24"/>
        <end position="276"/>
    </location>
</feature>
<evidence type="ECO:0000313" key="2">
    <source>
        <dbReference type="EMBL" id="AMY12002.1"/>
    </source>
</evidence>
<dbReference type="EMBL" id="CP015136">
    <property type="protein sequence ID" value="AMY12002.1"/>
    <property type="molecule type" value="Genomic_DNA"/>
</dbReference>
<evidence type="ECO:0000313" key="3">
    <source>
        <dbReference type="Proteomes" id="UP000076079"/>
    </source>
</evidence>
<name>A0A143PTT6_LUTPR</name>
<dbReference type="Proteomes" id="UP000076079">
    <property type="component" value="Chromosome"/>
</dbReference>
<dbReference type="InterPro" id="IPR009003">
    <property type="entry name" value="Peptidase_S1_PA"/>
</dbReference>
<protein>
    <submittedName>
        <fullName evidence="2">V8-like Glu-specific endopeptidase</fullName>
    </submittedName>
</protein>
<dbReference type="SUPFAM" id="SSF50494">
    <property type="entry name" value="Trypsin-like serine proteases"/>
    <property type="match status" value="1"/>
</dbReference>
<gene>
    <name evidence="2" type="ORF">LuPra_05274</name>
</gene>
<sequence length="276" mass="29003">MRSRSSAIALALLAVSPVASLLAVTYGFVDTDGTYSNTGAFIVRSPTTGNISPICSGTLIAPDVFLTASHCTAFFEHELAALGYTAHVSFDSPIGFGDQTSPATHLIEVQQVVTNPAYTQAQNDSGDIAVLLLNSQDTAGIAPATLAPAALLDEIVKADGFDDASVTNVGYGVQNRVVGGGRPFFQDMNPIPRMYSFSSFNALNKGYIRYSQNPATGDGGTCFGDSGGPQFFTYQGTTYIVSITITGDTVCRATSVAYRLDTKSARSFLAPYVTLP</sequence>